<dbReference type="SUPFAM" id="SSF100950">
    <property type="entry name" value="NagB/RpiA/CoA transferase-like"/>
    <property type="match status" value="1"/>
</dbReference>
<dbReference type="STRING" id="90262.A0A1X2I9D4"/>
<comment type="catalytic activity">
    <reaction evidence="1">
        <text>aldehydo-D-ribose 5-phosphate = D-ribulose 5-phosphate</text>
        <dbReference type="Rhea" id="RHEA:14657"/>
        <dbReference type="ChEBI" id="CHEBI:58121"/>
        <dbReference type="ChEBI" id="CHEBI:58273"/>
        <dbReference type="EC" id="5.3.1.6"/>
    </reaction>
</comment>
<dbReference type="EMBL" id="MCGE01000019">
    <property type="protein sequence ID" value="ORZ12215.1"/>
    <property type="molecule type" value="Genomic_DNA"/>
</dbReference>
<dbReference type="Proteomes" id="UP000193560">
    <property type="component" value="Unassembled WGS sequence"/>
</dbReference>
<evidence type="ECO:0000256" key="7">
    <source>
        <dbReference type="ARBA" id="ARBA00029734"/>
    </source>
</evidence>
<keyword evidence="6 9" id="KW-0413">Isomerase</keyword>
<dbReference type="PANTHER" id="PTHR11934:SF0">
    <property type="entry name" value="RIBOSE-5-PHOSPHATE ISOMERASE"/>
    <property type="match status" value="1"/>
</dbReference>
<dbReference type="Pfam" id="PF06026">
    <property type="entry name" value="Rib_5-P_isom_A"/>
    <property type="match status" value="1"/>
</dbReference>
<organism evidence="9 10">
    <name type="scientific">Absidia repens</name>
    <dbReference type="NCBI Taxonomy" id="90262"/>
    <lineage>
        <taxon>Eukaryota</taxon>
        <taxon>Fungi</taxon>
        <taxon>Fungi incertae sedis</taxon>
        <taxon>Mucoromycota</taxon>
        <taxon>Mucoromycotina</taxon>
        <taxon>Mucoromycetes</taxon>
        <taxon>Mucorales</taxon>
        <taxon>Cunninghamellaceae</taxon>
        <taxon>Absidia</taxon>
    </lineage>
</organism>
<dbReference type="InterPro" id="IPR037171">
    <property type="entry name" value="NagB/RpiA_transferase-like"/>
</dbReference>
<evidence type="ECO:0000256" key="3">
    <source>
        <dbReference type="ARBA" id="ARBA00008088"/>
    </source>
</evidence>
<sequence length="269" mass="29464">MRCLSSHPITPFISKLWKGALLKRSLTLPATTIENGKRLAAWKAVDDMIDPKNHKVIGLGSGSTIEYALHRISSRPELHSMLYVPTSFQTKQLILQNKLRLATLEECSNGIDLTIDGADEIDNDLCAIKGGGGCLFQERLVAQASEEFVIIADERKKSNNLGSKYARGIPVEIVPMAITSIQRILTNRYTQANIQLRMATPTDKAGPVITDNGNLLLDCHLGPLGRQAATIYQDIKLLSGVVEVGLFCGMAKKAYFGNLDGTVDIWTKN</sequence>
<dbReference type="Gene3D" id="3.40.50.1360">
    <property type="match status" value="1"/>
</dbReference>
<dbReference type="OrthoDB" id="1555531at2759"/>
<dbReference type="UniPathway" id="UPA00115">
    <property type="reaction ID" value="UER00412"/>
</dbReference>
<dbReference type="PANTHER" id="PTHR11934">
    <property type="entry name" value="RIBOSE-5-PHOSPHATE ISOMERASE"/>
    <property type="match status" value="1"/>
</dbReference>
<evidence type="ECO:0000256" key="2">
    <source>
        <dbReference type="ARBA" id="ARBA00004988"/>
    </source>
</evidence>
<protein>
    <recommendedName>
        <fullName evidence="5">Ribose-5-phosphate isomerase</fullName>
        <ecNumber evidence="4">5.3.1.6</ecNumber>
    </recommendedName>
    <alternativeName>
        <fullName evidence="8">D-ribose-5-phosphate ketol-isomerase</fullName>
    </alternativeName>
    <alternativeName>
        <fullName evidence="7">Phosphoriboisomerase</fullName>
    </alternativeName>
</protein>
<evidence type="ECO:0000256" key="5">
    <source>
        <dbReference type="ARBA" id="ARBA00019150"/>
    </source>
</evidence>
<dbReference type="GO" id="GO:0005737">
    <property type="term" value="C:cytoplasm"/>
    <property type="evidence" value="ECO:0007669"/>
    <property type="project" value="TreeGrafter"/>
</dbReference>
<dbReference type="EC" id="5.3.1.6" evidence="4"/>
<evidence type="ECO:0000313" key="10">
    <source>
        <dbReference type="Proteomes" id="UP000193560"/>
    </source>
</evidence>
<evidence type="ECO:0000256" key="1">
    <source>
        <dbReference type="ARBA" id="ARBA00001713"/>
    </source>
</evidence>
<comment type="pathway">
    <text evidence="2">Carbohydrate degradation; pentose phosphate pathway; D-ribose 5-phosphate from D-ribulose 5-phosphate (non-oxidative stage): step 1/1.</text>
</comment>
<dbReference type="CDD" id="cd01398">
    <property type="entry name" value="RPI_A"/>
    <property type="match status" value="1"/>
</dbReference>
<dbReference type="SUPFAM" id="SSF75445">
    <property type="entry name" value="D-ribose-5-phosphate isomerase (RpiA), lid domain"/>
    <property type="match status" value="1"/>
</dbReference>
<dbReference type="NCBIfam" id="TIGR00021">
    <property type="entry name" value="rpiA"/>
    <property type="match status" value="1"/>
</dbReference>
<evidence type="ECO:0000256" key="4">
    <source>
        <dbReference type="ARBA" id="ARBA00011959"/>
    </source>
</evidence>
<dbReference type="GO" id="GO:0006014">
    <property type="term" value="P:D-ribose metabolic process"/>
    <property type="evidence" value="ECO:0007669"/>
    <property type="project" value="TreeGrafter"/>
</dbReference>
<evidence type="ECO:0000313" key="9">
    <source>
        <dbReference type="EMBL" id="ORZ12215.1"/>
    </source>
</evidence>
<evidence type="ECO:0000256" key="8">
    <source>
        <dbReference type="ARBA" id="ARBA00032273"/>
    </source>
</evidence>
<keyword evidence="10" id="KW-1185">Reference proteome</keyword>
<comment type="similarity">
    <text evidence="3">Belongs to the ribose 5-phosphate isomerase family.</text>
</comment>
<dbReference type="AlphaFoldDB" id="A0A1X2I9D4"/>
<dbReference type="GO" id="GO:0009052">
    <property type="term" value="P:pentose-phosphate shunt, non-oxidative branch"/>
    <property type="evidence" value="ECO:0007669"/>
    <property type="project" value="InterPro"/>
</dbReference>
<comment type="caution">
    <text evidence="9">The sequence shown here is derived from an EMBL/GenBank/DDBJ whole genome shotgun (WGS) entry which is preliminary data.</text>
</comment>
<accession>A0A1X2I9D4</accession>
<gene>
    <name evidence="9" type="ORF">BCR42DRAFT_420224</name>
</gene>
<dbReference type="InterPro" id="IPR004788">
    <property type="entry name" value="Ribose5P_isomerase_type_A"/>
</dbReference>
<evidence type="ECO:0000256" key="6">
    <source>
        <dbReference type="ARBA" id="ARBA00023235"/>
    </source>
</evidence>
<proteinExistence type="inferred from homology"/>
<reference evidence="9 10" key="1">
    <citation type="submission" date="2016-07" db="EMBL/GenBank/DDBJ databases">
        <title>Pervasive Adenine N6-methylation of Active Genes in Fungi.</title>
        <authorList>
            <consortium name="DOE Joint Genome Institute"/>
            <person name="Mondo S.J."/>
            <person name="Dannebaum R.O."/>
            <person name="Kuo R.C."/>
            <person name="Labutti K."/>
            <person name="Haridas S."/>
            <person name="Kuo A."/>
            <person name="Salamov A."/>
            <person name="Ahrendt S.R."/>
            <person name="Lipzen A."/>
            <person name="Sullivan W."/>
            <person name="Andreopoulos W.B."/>
            <person name="Clum A."/>
            <person name="Lindquist E."/>
            <person name="Daum C."/>
            <person name="Ramamoorthy G.K."/>
            <person name="Gryganskyi A."/>
            <person name="Culley D."/>
            <person name="Magnuson J.K."/>
            <person name="James T.Y."/>
            <person name="O'Malley M.A."/>
            <person name="Stajich J.E."/>
            <person name="Spatafora J.W."/>
            <person name="Visel A."/>
            <person name="Grigoriev I.V."/>
        </authorList>
    </citation>
    <scope>NUCLEOTIDE SEQUENCE [LARGE SCALE GENOMIC DNA]</scope>
    <source>
        <strain evidence="9 10">NRRL 1336</strain>
    </source>
</reference>
<dbReference type="FunFam" id="3.40.50.1360:FF:000001">
    <property type="entry name" value="Ribose-5-phosphate isomerase A"/>
    <property type="match status" value="1"/>
</dbReference>
<dbReference type="Gene3D" id="3.30.70.260">
    <property type="match status" value="1"/>
</dbReference>
<name>A0A1X2I9D4_9FUNG</name>
<dbReference type="GO" id="GO:0004751">
    <property type="term" value="F:ribose-5-phosphate isomerase activity"/>
    <property type="evidence" value="ECO:0007669"/>
    <property type="project" value="UniProtKB-EC"/>
</dbReference>